<name>A0ACC2BXS1_DIPCM</name>
<accession>A0ACC2BXS1</accession>
<reference evidence="2" key="1">
    <citation type="journal article" date="2024" name="Proc. Natl. Acad. Sci. U.S.A.">
        <title>Extraordinary preservation of gene collinearity over three hundred million years revealed in homosporous lycophytes.</title>
        <authorList>
            <person name="Li C."/>
            <person name="Wickell D."/>
            <person name="Kuo L.Y."/>
            <person name="Chen X."/>
            <person name="Nie B."/>
            <person name="Liao X."/>
            <person name="Peng D."/>
            <person name="Ji J."/>
            <person name="Jenkins J."/>
            <person name="Williams M."/>
            <person name="Shu S."/>
            <person name="Plott C."/>
            <person name="Barry K."/>
            <person name="Rajasekar S."/>
            <person name="Grimwood J."/>
            <person name="Han X."/>
            <person name="Sun S."/>
            <person name="Hou Z."/>
            <person name="He W."/>
            <person name="Dai G."/>
            <person name="Sun C."/>
            <person name="Schmutz J."/>
            <person name="Leebens-Mack J.H."/>
            <person name="Li F.W."/>
            <person name="Wang L."/>
        </authorList>
    </citation>
    <scope>NUCLEOTIDE SEQUENCE [LARGE SCALE GENOMIC DNA]</scope>
    <source>
        <strain evidence="2">cv. PW_Plant_1</strain>
    </source>
</reference>
<comment type="caution">
    <text evidence="1">The sequence shown here is derived from an EMBL/GenBank/DDBJ whole genome shotgun (WGS) entry which is preliminary data.</text>
</comment>
<evidence type="ECO:0000313" key="2">
    <source>
        <dbReference type="Proteomes" id="UP001162992"/>
    </source>
</evidence>
<dbReference type="EMBL" id="CM055104">
    <property type="protein sequence ID" value="KAJ7534544.1"/>
    <property type="molecule type" value="Genomic_DNA"/>
</dbReference>
<protein>
    <submittedName>
        <fullName evidence="1">Uncharacterized protein</fullName>
    </submittedName>
</protein>
<proteinExistence type="predicted"/>
<dbReference type="Proteomes" id="UP001162992">
    <property type="component" value="Chromosome 13"/>
</dbReference>
<keyword evidence="2" id="KW-1185">Reference proteome</keyword>
<gene>
    <name evidence="1" type="ORF">O6H91_13G098700</name>
</gene>
<organism evidence="1 2">
    <name type="scientific">Diphasiastrum complanatum</name>
    <name type="common">Issler's clubmoss</name>
    <name type="synonym">Lycopodium complanatum</name>
    <dbReference type="NCBI Taxonomy" id="34168"/>
    <lineage>
        <taxon>Eukaryota</taxon>
        <taxon>Viridiplantae</taxon>
        <taxon>Streptophyta</taxon>
        <taxon>Embryophyta</taxon>
        <taxon>Tracheophyta</taxon>
        <taxon>Lycopodiopsida</taxon>
        <taxon>Lycopodiales</taxon>
        <taxon>Lycopodiaceae</taxon>
        <taxon>Lycopodioideae</taxon>
        <taxon>Diphasiastrum</taxon>
    </lineage>
</organism>
<evidence type="ECO:0000313" key="1">
    <source>
        <dbReference type="EMBL" id="KAJ7534544.1"/>
    </source>
</evidence>
<sequence>MAGDPEVLSAAFKAPWKLRIVGRPSSSRFWQIHSLKVFATSHTLQRWDTVAGLAIKYQVHITDIRQLNNIMSDHDITLEIHCSYLSQVQKYWKENLDSHTFFSQNVQSMELTLDPDSAVPRDS</sequence>